<name>A0A8S9PZU1_BRACR</name>
<feature type="compositionally biased region" description="Basic and acidic residues" evidence="1">
    <location>
        <begin position="25"/>
        <end position="39"/>
    </location>
</feature>
<proteinExistence type="predicted"/>
<evidence type="ECO:0000256" key="1">
    <source>
        <dbReference type="SAM" id="MobiDB-lite"/>
    </source>
</evidence>
<feature type="region of interest" description="Disordered" evidence="1">
    <location>
        <begin position="1"/>
        <end position="39"/>
    </location>
</feature>
<accession>A0A8S9PZU1</accession>
<reference evidence="2" key="1">
    <citation type="submission" date="2019-12" db="EMBL/GenBank/DDBJ databases">
        <title>Genome sequencing and annotation of Brassica cretica.</title>
        <authorList>
            <person name="Studholme D.J."/>
            <person name="Sarris P."/>
        </authorList>
    </citation>
    <scope>NUCLEOTIDE SEQUENCE</scope>
    <source>
        <strain evidence="2">PFS-109/04</strain>
        <tissue evidence="2">Leaf</tissue>
    </source>
</reference>
<dbReference type="Proteomes" id="UP000712600">
    <property type="component" value="Unassembled WGS sequence"/>
</dbReference>
<gene>
    <name evidence="2" type="ORF">F2Q69_00024159</name>
</gene>
<organism evidence="2 3">
    <name type="scientific">Brassica cretica</name>
    <name type="common">Mustard</name>
    <dbReference type="NCBI Taxonomy" id="69181"/>
    <lineage>
        <taxon>Eukaryota</taxon>
        <taxon>Viridiplantae</taxon>
        <taxon>Streptophyta</taxon>
        <taxon>Embryophyta</taxon>
        <taxon>Tracheophyta</taxon>
        <taxon>Spermatophyta</taxon>
        <taxon>Magnoliopsida</taxon>
        <taxon>eudicotyledons</taxon>
        <taxon>Gunneridae</taxon>
        <taxon>Pentapetalae</taxon>
        <taxon>rosids</taxon>
        <taxon>malvids</taxon>
        <taxon>Brassicales</taxon>
        <taxon>Brassicaceae</taxon>
        <taxon>Brassiceae</taxon>
        <taxon>Brassica</taxon>
    </lineage>
</organism>
<comment type="caution">
    <text evidence="2">The sequence shown here is derived from an EMBL/GenBank/DDBJ whole genome shotgun (WGS) entry which is preliminary data.</text>
</comment>
<dbReference type="EMBL" id="QGKX02001290">
    <property type="protein sequence ID" value="KAF3537075.1"/>
    <property type="molecule type" value="Genomic_DNA"/>
</dbReference>
<evidence type="ECO:0000313" key="3">
    <source>
        <dbReference type="Proteomes" id="UP000712600"/>
    </source>
</evidence>
<sequence>MSVATKRPNIRPATKRPNIRPARSLRSDQARAKARSLRSDRTIVPLGRYVATKHASRSVAT</sequence>
<dbReference type="AlphaFoldDB" id="A0A8S9PZU1"/>
<protein>
    <submittedName>
        <fullName evidence="2">Uncharacterized protein</fullName>
    </submittedName>
</protein>
<evidence type="ECO:0000313" key="2">
    <source>
        <dbReference type="EMBL" id="KAF3537075.1"/>
    </source>
</evidence>